<dbReference type="RefSeq" id="WP_189685776.1">
    <property type="nucleotide sequence ID" value="NZ_BMYK01000002.1"/>
</dbReference>
<keyword evidence="3" id="KW-1185">Reference proteome</keyword>
<dbReference type="Proteomes" id="UP000626210">
    <property type="component" value="Unassembled WGS sequence"/>
</dbReference>
<accession>A0ABQ3FWH5</accession>
<evidence type="ECO:0000256" key="1">
    <source>
        <dbReference type="SAM" id="MobiDB-lite"/>
    </source>
</evidence>
<protein>
    <submittedName>
        <fullName evidence="2">Uncharacterized protein</fullName>
    </submittedName>
</protein>
<comment type="caution">
    <text evidence="2">The sequence shown here is derived from an EMBL/GenBank/DDBJ whole genome shotgun (WGS) entry which is preliminary data.</text>
</comment>
<proteinExistence type="predicted"/>
<sequence length="98" mass="10620">MSANHISTVRQHLIDQLAALRKAEGADAVKLELDRAKGISDVAQVIVNSAKVEVEYLQKTGQASTPFLEVPPDAPYLTTQTDDLPNGISSITRHRLQG</sequence>
<feature type="compositionally biased region" description="Polar residues" evidence="1">
    <location>
        <begin position="77"/>
        <end position="91"/>
    </location>
</feature>
<organism evidence="2 3">
    <name type="scientific">Pseudorhodoferax aquiterrae</name>
    <dbReference type="NCBI Taxonomy" id="747304"/>
    <lineage>
        <taxon>Bacteria</taxon>
        <taxon>Pseudomonadati</taxon>
        <taxon>Pseudomonadota</taxon>
        <taxon>Betaproteobacteria</taxon>
        <taxon>Burkholderiales</taxon>
        <taxon>Comamonadaceae</taxon>
    </lineage>
</organism>
<feature type="region of interest" description="Disordered" evidence="1">
    <location>
        <begin position="74"/>
        <end position="98"/>
    </location>
</feature>
<reference evidence="3" key="1">
    <citation type="journal article" date="2019" name="Int. J. Syst. Evol. Microbiol.">
        <title>The Global Catalogue of Microorganisms (GCM) 10K type strain sequencing project: providing services to taxonomists for standard genome sequencing and annotation.</title>
        <authorList>
            <consortium name="The Broad Institute Genomics Platform"/>
            <consortium name="The Broad Institute Genome Sequencing Center for Infectious Disease"/>
            <person name="Wu L."/>
            <person name="Ma J."/>
        </authorList>
    </citation>
    <scope>NUCLEOTIDE SEQUENCE [LARGE SCALE GENOMIC DNA]</scope>
    <source>
        <strain evidence="3">KCTC 23314</strain>
    </source>
</reference>
<dbReference type="EMBL" id="BMYK01000002">
    <property type="protein sequence ID" value="GHC72925.1"/>
    <property type="molecule type" value="Genomic_DNA"/>
</dbReference>
<name>A0ABQ3FWH5_9BURK</name>
<gene>
    <name evidence="2" type="ORF">GCM10007320_09150</name>
</gene>
<evidence type="ECO:0000313" key="3">
    <source>
        <dbReference type="Proteomes" id="UP000626210"/>
    </source>
</evidence>
<evidence type="ECO:0000313" key="2">
    <source>
        <dbReference type="EMBL" id="GHC72925.1"/>
    </source>
</evidence>